<dbReference type="AlphaFoldDB" id="A0AAD1XVJ6"/>
<dbReference type="GO" id="GO:0006397">
    <property type="term" value="P:mRNA processing"/>
    <property type="evidence" value="ECO:0007669"/>
    <property type="project" value="UniProtKB-KW"/>
</dbReference>
<name>A0AAD1XVJ6_EUPCR</name>
<reference evidence="6" key="1">
    <citation type="submission" date="2023-07" db="EMBL/GenBank/DDBJ databases">
        <authorList>
            <consortium name="AG Swart"/>
            <person name="Singh M."/>
            <person name="Singh A."/>
            <person name="Seah K."/>
            <person name="Emmerich C."/>
        </authorList>
    </citation>
    <scope>NUCLEOTIDE SEQUENCE</scope>
    <source>
        <strain evidence="6">DP1</strain>
    </source>
</reference>
<keyword evidence="2" id="KW-0507">mRNA processing</keyword>
<evidence type="ECO:0000256" key="5">
    <source>
        <dbReference type="ARBA" id="ARBA00023242"/>
    </source>
</evidence>
<dbReference type="Pfam" id="PF05700">
    <property type="entry name" value="BCAS2"/>
    <property type="match status" value="1"/>
</dbReference>
<dbReference type="GO" id="GO:0005681">
    <property type="term" value="C:spliceosomal complex"/>
    <property type="evidence" value="ECO:0007669"/>
    <property type="project" value="UniProtKB-KW"/>
</dbReference>
<sequence>MSNLSLEYLPNLLVFKNENYDLVHSLPYIEQPLSKQKDHTGKSEHDKVKDVINQEMKAMDKTPESYINELPIPQTRFLDSEEMQKEFDRISKIKSDMKKHDQDIHEDISDKIPEIQLEYSSIKRLNLELMQQYEADEWDQQQNDDLIHNLEYQKSQIEKEILVKPKSKTKS</sequence>
<keyword evidence="5" id="KW-0539">Nucleus</keyword>
<accession>A0AAD1XVJ6</accession>
<evidence type="ECO:0000313" key="6">
    <source>
        <dbReference type="EMBL" id="CAI2379045.1"/>
    </source>
</evidence>
<keyword evidence="4" id="KW-0508">mRNA splicing</keyword>
<dbReference type="GO" id="GO:0008380">
    <property type="term" value="P:RNA splicing"/>
    <property type="evidence" value="ECO:0007669"/>
    <property type="project" value="UniProtKB-KW"/>
</dbReference>
<keyword evidence="3" id="KW-0747">Spliceosome</keyword>
<dbReference type="InterPro" id="IPR008409">
    <property type="entry name" value="SPF27"/>
</dbReference>
<evidence type="ECO:0000256" key="4">
    <source>
        <dbReference type="ARBA" id="ARBA00023187"/>
    </source>
</evidence>
<evidence type="ECO:0000256" key="1">
    <source>
        <dbReference type="ARBA" id="ARBA00004123"/>
    </source>
</evidence>
<dbReference type="Proteomes" id="UP001295684">
    <property type="component" value="Unassembled WGS sequence"/>
</dbReference>
<organism evidence="6 7">
    <name type="scientific">Euplotes crassus</name>
    <dbReference type="NCBI Taxonomy" id="5936"/>
    <lineage>
        <taxon>Eukaryota</taxon>
        <taxon>Sar</taxon>
        <taxon>Alveolata</taxon>
        <taxon>Ciliophora</taxon>
        <taxon>Intramacronucleata</taxon>
        <taxon>Spirotrichea</taxon>
        <taxon>Hypotrichia</taxon>
        <taxon>Euplotida</taxon>
        <taxon>Euplotidae</taxon>
        <taxon>Moneuplotes</taxon>
    </lineage>
</organism>
<evidence type="ECO:0000313" key="7">
    <source>
        <dbReference type="Proteomes" id="UP001295684"/>
    </source>
</evidence>
<evidence type="ECO:0000256" key="2">
    <source>
        <dbReference type="ARBA" id="ARBA00022664"/>
    </source>
</evidence>
<protein>
    <submittedName>
        <fullName evidence="6">Uncharacterized protein</fullName>
    </submittedName>
</protein>
<keyword evidence="7" id="KW-1185">Reference proteome</keyword>
<comment type="subcellular location">
    <subcellularLocation>
        <location evidence="1">Nucleus</location>
    </subcellularLocation>
</comment>
<evidence type="ECO:0000256" key="3">
    <source>
        <dbReference type="ARBA" id="ARBA00022728"/>
    </source>
</evidence>
<dbReference type="EMBL" id="CAMPGE010020852">
    <property type="protein sequence ID" value="CAI2379045.1"/>
    <property type="molecule type" value="Genomic_DNA"/>
</dbReference>
<proteinExistence type="predicted"/>
<gene>
    <name evidence="6" type="ORF">ECRASSUSDP1_LOCUS20452</name>
</gene>
<comment type="caution">
    <text evidence="6">The sequence shown here is derived from an EMBL/GenBank/DDBJ whole genome shotgun (WGS) entry which is preliminary data.</text>
</comment>